<accession>A0A4Y8P9Z3</accession>
<keyword evidence="1" id="KW-0472">Membrane</keyword>
<dbReference type="EMBL" id="LXQC01000154">
    <property type="protein sequence ID" value="TFE67469.1"/>
    <property type="molecule type" value="Genomic_DNA"/>
</dbReference>
<dbReference type="Proteomes" id="UP000297713">
    <property type="component" value="Unassembled WGS sequence"/>
</dbReference>
<proteinExistence type="predicted"/>
<protein>
    <submittedName>
        <fullName evidence="2">Uncharacterized protein</fullName>
    </submittedName>
</protein>
<evidence type="ECO:0000313" key="2">
    <source>
        <dbReference type="EMBL" id="TFE67469.1"/>
    </source>
</evidence>
<organism evidence="2 3">
    <name type="scientific">Methylacidiphilum caldifontis</name>
    <dbReference type="NCBI Taxonomy" id="2795386"/>
    <lineage>
        <taxon>Bacteria</taxon>
        <taxon>Pseudomonadati</taxon>
        <taxon>Verrucomicrobiota</taxon>
        <taxon>Methylacidiphilae</taxon>
        <taxon>Methylacidiphilales</taxon>
        <taxon>Methylacidiphilaceae</taxon>
        <taxon>Methylacidiphilum (ex Ratnadevi et al. 2023)</taxon>
    </lineage>
</organism>
<keyword evidence="1" id="KW-1133">Transmembrane helix</keyword>
<keyword evidence="1" id="KW-0812">Transmembrane</keyword>
<name>A0A4Y8P9Z3_9BACT</name>
<comment type="caution">
    <text evidence="2">The sequence shown here is derived from an EMBL/GenBank/DDBJ whole genome shotgun (WGS) entry which is preliminary data.</text>
</comment>
<evidence type="ECO:0000256" key="1">
    <source>
        <dbReference type="SAM" id="Phobius"/>
    </source>
</evidence>
<reference evidence="2 3" key="1">
    <citation type="submission" date="2016-05" db="EMBL/GenBank/DDBJ databases">
        <title>Diversity and Homogeneity among Thermoacidophilic Verrucomicrobia Methanotrophs Linked with Geographical Origin.</title>
        <authorList>
            <person name="Erikstad H.-A."/>
            <person name="Smestad N.B."/>
            <person name="Ceballos R.M."/>
            <person name="Birkeland N.-K."/>
        </authorList>
    </citation>
    <scope>NUCLEOTIDE SEQUENCE [LARGE SCALE GENOMIC DNA]</scope>
    <source>
        <strain evidence="2 3">Phi</strain>
    </source>
</reference>
<sequence>MKLPLKYIIKNKGLRFFFQLYNQRLLAKHILSSILLACSIFVLCVTDALAIMTIWQPCERPQVGITGSGANRMVSGMPIYSTLPSRPYMVVGFIDAGNGLFGSPRTRAVSMAKKVGADALIFMSSD</sequence>
<dbReference type="AlphaFoldDB" id="A0A4Y8P9Z3"/>
<evidence type="ECO:0000313" key="3">
    <source>
        <dbReference type="Proteomes" id="UP000297713"/>
    </source>
</evidence>
<gene>
    <name evidence="2" type="ORF">A7Q10_01470</name>
</gene>
<feature type="transmembrane region" description="Helical" evidence="1">
    <location>
        <begin position="34"/>
        <end position="55"/>
    </location>
</feature>
<keyword evidence="3" id="KW-1185">Reference proteome</keyword>